<feature type="region of interest" description="Disordered" evidence="11">
    <location>
        <begin position="71"/>
        <end position="96"/>
    </location>
</feature>
<evidence type="ECO:0000256" key="6">
    <source>
        <dbReference type="ARBA" id="ARBA00022824"/>
    </source>
</evidence>
<keyword evidence="4" id="KW-0812">Transmembrane</keyword>
<name>A0ABR0B1J6_9CRUS</name>
<evidence type="ECO:0000256" key="2">
    <source>
        <dbReference type="ARBA" id="ARBA00007984"/>
    </source>
</evidence>
<evidence type="ECO:0000256" key="11">
    <source>
        <dbReference type="SAM" id="MobiDB-lite"/>
    </source>
</evidence>
<evidence type="ECO:0008006" key="14">
    <source>
        <dbReference type="Google" id="ProtNLM"/>
    </source>
</evidence>
<comment type="subcellular location">
    <subcellularLocation>
        <location evidence="1">Endoplasmic reticulum membrane</location>
        <topology evidence="1">Multi-pass membrane protein</topology>
    </subcellularLocation>
</comment>
<evidence type="ECO:0000256" key="1">
    <source>
        <dbReference type="ARBA" id="ARBA00004477"/>
    </source>
</evidence>
<dbReference type="PANTHER" id="PTHR13448:SF0">
    <property type="entry name" value="TRANSMEMBRANE PROTEIN 214"/>
    <property type="match status" value="1"/>
</dbReference>
<evidence type="ECO:0000256" key="9">
    <source>
        <dbReference type="ARBA" id="ARBA00023180"/>
    </source>
</evidence>
<evidence type="ECO:0000256" key="8">
    <source>
        <dbReference type="ARBA" id="ARBA00023136"/>
    </source>
</evidence>
<comment type="caution">
    <text evidence="12">The sequence shown here is derived from an EMBL/GenBank/DDBJ whole genome shotgun (WGS) entry which is preliminary data.</text>
</comment>
<proteinExistence type="inferred from homology"/>
<comment type="subunit">
    <text evidence="3">Constitutively interacts with CASP4; required for the localization of procaspase 4 to the ER.</text>
</comment>
<evidence type="ECO:0000256" key="3">
    <source>
        <dbReference type="ARBA" id="ARBA00011720"/>
    </source>
</evidence>
<evidence type="ECO:0000313" key="12">
    <source>
        <dbReference type="EMBL" id="KAK4035572.1"/>
    </source>
</evidence>
<evidence type="ECO:0000256" key="5">
    <source>
        <dbReference type="ARBA" id="ARBA00022703"/>
    </source>
</evidence>
<reference evidence="12 13" key="1">
    <citation type="journal article" date="2023" name="Nucleic Acids Res.">
        <title>The hologenome of Daphnia magna reveals possible DNA methylation and microbiome-mediated evolution of the host genome.</title>
        <authorList>
            <person name="Chaturvedi A."/>
            <person name="Li X."/>
            <person name="Dhandapani V."/>
            <person name="Marshall H."/>
            <person name="Kissane S."/>
            <person name="Cuenca-Cambronero M."/>
            <person name="Asole G."/>
            <person name="Calvet F."/>
            <person name="Ruiz-Romero M."/>
            <person name="Marangio P."/>
            <person name="Guigo R."/>
            <person name="Rago D."/>
            <person name="Mirbahai L."/>
            <person name="Eastwood N."/>
            <person name="Colbourne J.K."/>
            <person name="Zhou J."/>
            <person name="Mallon E."/>
            <person name="Orsini L."/>
        </authorList>
    </citation>
    <scope>NUCLEOTIDE SEQUENCE [LARGE SCALE GENOMIC DNA]</scope>
    <source>
        <strain evidence="12">LRV0_1</strain>
    </source>
</reference>
<dbReference type="Pfam" id="PF10151">
    <property type="entry name" value="TMEM214"/>
    <property type="match status" value="1"/>
</dbReference>
<evidence type="ECO:0000256" key="4">
    <source>
        <dbReference type="ARBA" id="ARBA00022692"/>
    </source>
</evidence>
<keyword evidence="7" id="KW-1133">Transmembrane helix</keyword>
<sequence length="324" mass="35293">MYDDEYKNPGQWEVVGGKTSSKPKGKTATNKMNGAGTKSGAAPKPIIKVDELVTPLDTKYALLDPQLRAKAKQDALGVPDKPASKSKPKPASTTVNKDVVKKKPSKEVVKEKVPKSLPEALKQINTAELSSAMTTVKARFSSSRLLWLKELASYLNNHTSTEIDPVFSGKSRDYPSNILSSELKTLITSTIQFCDDEALSAFFDQSLITMPSVSVSGTKIVLQLLSFHRPTVVLAHLARANEILAANESNKAVTLSILWVLSQSSFKDSRVGIQDIPKNLNSRRGGSVLYTCYVYDSVAGFRSLVGILAQLHESIYLVPSSSYK</sequence>
<comment type="similarity">
    <text evidence="2">Belongs to the TMEM214 family.</text>
</comment>
<evidence type="ECO:0000256" key="10">
    <source>
        <dbReference type="ARBA" id="ARBA00024938"/>
    </source>
</evidence>
<keyword evidence="8" id="KW-0472">Membrane</keyword>
<keyword evidence="5" id="KW-0053">Apoptosis</keyword>
<evidence type="ECO:0000313" key="13">
    <source>
        <dbReference type="Proteomes" id="UP001234178"/>
    </source>
</evidence>
<dbReference type="PANTHER" id="PTHR13448">
    <property type="entry name" value="TRANSMEMBRANE PROTEIN 214"/>
    <property type="match status" value="1"/>
</dbReference>
<keyword evidence="6" id="KW-0256">Endoplasmic reticulum</keyword>
<comment type="function">
    <text evidence="10">Critical mediator, in cooperation with CASP4, of endoplasmic reticulum-stress induced apoptosis. Required or the activation of CASP4 following endoplasmic reticulum stress.</text>
</comment>
<gene>
    <name evidence="12" type="ORF">OUZ56_027660</name>
</gene>
<protein>
    <recommendedName>
        <fullName evidence="14">Transmembrane protein 214</fullName>
    </recommendedName>
</protein>
<keyword evidence="13" id="KW-1185">Reference proteome</keyword>
<accession>A0ABR0B1J6</accession>
<organism evidence="12 13">
    <name type="scientific">Daphnia magna</name>
    <dbReference type="NCBI Taxonomy" id="35525"/>
    <lineage>
        <taxon>Eukaryota</taxon>
        <taxon>Metazoa</taxon>
        <taxon>Ecdysozoa</taxon>
        <taxon>Arthropoda</taxon>
        <taxon>Crustacea</taxon>
        <taxon>Branchiopoda</taxon>
        <taxon>Diplostraca</taxon>
        <taxon>Cladocera</taxon>
        <taxon>Anomopoda</taxon>
        <taxon>Daphniidae</taxon>
        <taxon>Daphnia</taxon>
    </lineage>
</organism>
<dbReference type="InterPro" id="IPR019308">
    <property type="entry name" value="TMEM214"/>
</dbReference>
<keyword evidence="9" id="KW-0325">Glycoprotein</keyword>
<feature type="region of interest" description="Disordered" evidence="11">
    <location>
        <begin position="1"/>
        <end position="42"/>
    </location>
</feature>
<dbReference type="EMBL" id="JAOYFB010000040">
    <property type="protein sequence ID" value="KAK4035572.1"/>
    <property type="molecule type" value="Genomic_DNA"/>
</dbReference>
<evidence type="ECO:0000256" key="7">
    <source>
        <dbReference type="ARBA" id="ARBA00022989"/>
    </source>
</evidence>
<dbReference type="Proteomes" id="UP001234178">
    <property type="component" value="Unassembled WGS sequence"/>
</dbReference>